<evidence type="ECO:0000313" key="1">
    <source>
        <dbReference type="EMBL" id="KAI4347024.1"/>
    </source>
</evidence>
<dbReference type="Proteomes" id="UP000828941">
    <property type="component" value="Chromosome 4"/>
</dbReference>
<name>A0ACB9PDU8_BAUVA</name>
<dbReference type="EMBL" id="CM039429">
    <property type="protein sequence ID" value="KAI4347024.1"/>
    <property type="molecule type" value="Genomic_DNA"/>
</dbReference>
<sequence length="1057" mass="116661">MLHRSFKPAKCKTSLKLAVSRIKLLKNKREAQVKQLKRELAQLLESGQEQTARIRVEHVIREEKTITAYDLIEIYCELIAARMPMIESQKNCPIDLKEAISSVIFASPRCADIPELMDVKKHIIAKYGKDFVSSAVELRPDCGVNRMLVEKLSAKAPDGPTKIKVLSAIAEEHNIKWENKSFVENDTKSQDFQTGPNHYEKASYVEPPQIHASPVRDEKEPPNLHKHKEMHDVSAELHEHNASFHAEKVDGNKSTTSGRSNPEIRPPGSGSPEIRHSYPENGSSFLEGRHNRNMEFEDAASAAQAAAESAERASMAARAAAELSNREKRIRQYSTGSHNYPSSNFTDEVSQEVAFHDDKHPSTDLVNKTSSSDSMHNQKINAREQDKLMGRSDQYYGSSHENAVKHAQSQSASLTSSSSFVEYNPYGNGSQMADIHPLSNSFDLEKSDFLHEVSMKKPKSRPKEDFVSEPRVDMNTEDNYHFRDARMNVQSIDASSSSQYTSQFDSHDDVLELNRPKTGDNAIANFYDTDEGNIQRNFKEASSYDHTAVQFDDSGSEDDDYKFVIDKKYDGQGSSLHFTSGSKSEIDPIANRNASSPGRDIEEKGAISSSHFSVFSATLTESTYSPGREDLLPVTFDDSDGRSSENEEDLVKSEVDGLNQRANHGASGPINDGNVDIDRKMSLLSSVGLDTMQEHFEKNIASVSENNFRYDDSLTSHSSSTGMSSSLGLDVKENVESSQSPDISNDTETLEESHLDSGKGLNYGLLKGGLRNKGYRRPPYIKNLSGKGSLPSVDVSIQNEQSSPIMRTSMSSDAHDQETYTRELSRGNRSLGLRSDNISSGSDTYDMAANTQETVVPQDPPIKKVVNEVNKKSSRASVPYFDSDSSDSEDIIPKQSSARRARPAGGFSQRTTAPSKASTSSSSTATRLPKPSATASTKLGWKSSSRVSYDCESQKIGSFRTKSSDNSARSKLEPAKLAAAKSIPESNSNSSSPVETMTSSARIQPSSSLPRTETPDRVDDSGEGNQSKQKVSHVHPKLPDYDSFAAHFQSLNLKKDR</sequence>
<comment type="caution">
    <text evidence="1">The sequence shown here is derived from an EMBL/GenBank/DDBJ whole genome shotgun (WGS) entry which is preliminary data.</text>
</comment>
<evidence type="ECO:0000313" key="2">
    <source>
        <dbReference type="Proteomes" id="UP000828941"/>
    </source>
</evidence>
<protein>
    <submittedName>
        <fullName evidence="1">Uncharacterized protein</fullName>
    </submittedName>
</protein>
<reference evidence="1 2" key="1">
    <citation type="journal article" date="2022" name="DNA Res.">
        <title>Chromosomal-level genome assembly of the orchid tree Bauhinia variegata (Leguminosae; Cercidoideae) supports the allotetraploid origin hypothesis of Bauhinia.</title>
        <authorList>
            <person name="Zhong Y."/>
            <person name="Chen Y."/>
            <person name="Zheng D."/>
            <person name="Pang J."/>
            <person name="Liu Y."/>
            <person name="Luo S."/>
            <person name="Meng S."/>
            <person name="Qian L."/>
            <person name="Wei D."/>
            <person name="Dai S."/>
            <person name="Zhou R."/>
        </authorList>
    </citation>
    <scope>NUCLEOTIDE SEQUENCE [LARGE SCALE GENOMIC DNA]</scope>
    <source>
        <strain evidence="1">BV-YZ2020</strain>
    </source>
</reference>
<gene>
    <name evidence="1" type="ORF">L6164_007874</name>
</gene>
<organism evidence="1 2">
    <name type="scientific">Bauhinia variegata</name>
    <name type="common">Purple orchid tree</name>
    <name type="synonym">Phanera variegata</name>
    <dbReference type="NCBI Taxonomy" id="167791"/>
    <lineage>
        <taxon>Eukaryota</taxon>
        <taxon>Viridiplantae</taxon>
        <taxon>Streptophyta</taxon>
        <taxon>Embryophyta</taxon>
        <taxon>Tracheophyta</taxon>
        <taxon>Spermatophyta</taxon>
        <taxon>Magnoliopsida</taxon>
        <taxon>eudicotyledons</taxon>
        <taxon>Gunneridae</taxon>
        <taxon>Pentapetalae</taxon>
        <taxon>rosids</taxon>
        <taxon>fabids</taxon>
        <taxon>Fabales</taxon>
        <taxon>Fabaceae</taxon>
        <taxon>Cercidoideae</taxon>
        <taxon>Cercideae</taxon>
        <taxon>Bauhiniinae</taxon>
        <taxon>Bauhinia</taxon>
    </lineage>
</organism>
<proteinExistence type="predicted"/>
<keyword evidence="2" id="KW-1185">Reference proteome</keyword>
<accession>A0ACB9PDU8</accession>